<evidence type="ECO:0000313" key="3">
    <source>
        <dbReference type="Proteomes" id="UP000759537"/>
    </source>
</evidence>
<reference evidence="2" key="1">
    <citation type="submission" date="2019-10" db="EMBL/GenBank/DDBJ databases">
        <authorList>
            <consortium name="DOE Joint Genome Institute"/>
            <person name="Kuo A."/>
            <person name="Miyauchi S."/>
            <person name="Kiss E."/>
            <person name="Drula E."/>
            <person name="Kohler A."/>
            <person name="Sanchez-Garcia M."/>
            <person name="Andreopoulos B."/>
            <person name="Barry K.W."/>
            <person name="Bonito G."/>
            <person name="Buee M."/>
            <person name="Carver A."/>
            <person name="Chen C."/>
            <person name="Cichocki N."/>
            <person name="Clum A."/>
            <person name="Culley D."/>
            <person name="Crous P.W."/>
            <person name="Fauchery L."/>
            <person name="Girlanda M."/>
            <person name="Hayes R."/>
            <person name="Keri Z."/>
            <person name="LaButti K."/>
            <person name="Lipzen A."/>
            <person name="Lombard V."/>
            <person name="Magnuson J."/>
            <person name="Maillard F."/>
            <person name="Morin E."/>
            <person name="Murat C."/>
            <person name="Nolan M."/>
            <person name="Ohm R."/>
            <person name="Pangilinan J."/>
            <person name="Pereira M."/>
            <person name="Perotto S."/>
            <person name="Peter M."/>
            <person name="Riley R."/>
            <person name="Sitrit Y."/>
            <person name="Stielow B."/>
            <person name="Szollosi G."/>
            <person name="Zifcakova L."/>
            <person name="Stursova M."/>
            <person name="Spatafora J.W."/>
            <person name="Tedersoo L."/>
            <person name="Vaario L.-M."/>
            <person name="Yamada A."/>
            <person name="Yan M."/>
            <person name="Wang P."/>
            <person name="Xu J."/>
            <person name="Bruns T."/>
            <person name="Baldrian P."/>
            <person name="Vilgalys R."/>
            <person name="Henrissat B."/>
            <person name="Grigoriev I.V."/>
            <person name="Hibbett D."/>
            <person name="Nagy L.G."/>
            <person name="Martin F.M."/>
        </authorList>
    </citation>
    <scope>NUCLEOTIDE SEQUENCE</scope>
    <source>
        <strain evidence="2">Prilba</strain>
    </source>
</reference>
<evidence type="ECO:0000313" key="2">
    <source>
        <dbReference type="EMBL" id="KAF8484575.1"/>
    </source>
</evidence>
<keyword evidence="3" id="KW-1185">Reference proteome</keyword>
<feature type="compositionally biased region" description="Basic residues" evidence="1">
    <location>
        <begin position="78"/>
        <end position="91"/>
    </location>
</feature>
<sequence length="383" mass="41579">MASPTDAAPPPPYQMSQEEFDQKTSHAIQLASSSANPVDEDDWPIYDPAAFEAVAESYERQPPSSSSVGIPSTDTNRQVRKGRRSSKKVRPLTRPTKTRSPEQNSHPEDELEEDRAASPPPAFTPVGPSLDGPPFEEVENLSYNGRDSPAAPAFEPYPPSPRSAGSPPLPPLPPPILQPVEPLRLRSNRHLNAQIQTSSSPYPSQIQASSGPYPSHRQISPRPNHSSTIARVEFDPQMAYSPYGGVGNHTAIRADATAFYNHAVASQLMTSPAQTQSGYMERGSSPYSSGYAPTQYWAQQTMSSPSLHEHYAPHMQNFHLGAAQSPPPHLQQSHSTYTDVGYPRTSPTGTVRGPLPAVPTSLSQHRWAGSEAQIVQDLYGGHA</sequence>
<protein>
    <submittedName>
        <fullName evidence="2">Uncharacterized protein</fullName>
    </submittedName>
</protein>
<proteinExistence type="predicted"/>
<name>A0A9P5TC19_9AGAM</name>
<dbReference type="OrthoDB" id="2797886at2759"/>
<dbReference type="AlphaFoldDB" id="A0A9P5TC19"/>
<feature type="compositionally biased region" description="Polar residues" evidence="1">
    <location>
        <begin position="25"/>
        <end position="36"/>
    </location>
</feature>
<organism evidence="2 3">
    <name type="scientific">Russula ochroleuca</name>
    <dbReference type="NCBI Taxonomy" id="152965"/>
    <lineage>
        <taxon>Eukaryota</taxon>
        <taxon>Fungi</taxon>
        <taxon>Dikarya</taxon>
        <taxon>Basidiomycota</taxon>
        <taxon>Agaricomycotina</taxon>
        <taxon>Agaricomycetes</taxon>
        <taxon>Russulales</taxon>
        <taxon>Russulaceae</taxon>
        <taxon>Russula</taxon>
    </lineage>
</organism>
<comment type="caution">
    <text evidence="2">The sequence shown here is derived from an EMBL/GenBank/DDBJ whole genome shotgun (WGS) entry which is preliminary data.</text>
</comment>
<evidence type="ECO:0000256" key="1">
    <source>
        <dbReference type="SAM" id="MobiDB-lite"/>
    </source>
</evidence>
<gene>
    <name evidence="2" type="ORF">DFH94DRAFT_238248</name>
</gene>
<reference evidence="2" key="2">
    <citation type="journal article" date="2020" name="Nat. Commun.">
        <title>Large-scale genome sequencing of mycorrhizal fungi provides insights into the early evolution of symbiotic traits.</title>
        <authorList>
            <person name="Miyauchi S."/>
            <person name="Kiss E."/>
            <person name="Kuo A."/>
            <person name="Drula E."/>
            <person name="Kohler A."/>
            <person name="Sanchez-Garcia M."/>
            <person name="Morin E."/>
            <person name="Andreopoulos B."/>
            <person name="Barry K.W."/>
            <person name="Bonito G."/>
            <person name="Buee M."/>
            <person name="Carver A."/>
            <person name="Chen C."/>
            <person name="Cichocki N."/>
            <person name="Clum A."/>
            <person name="Culley D."/>
            <person name="Crous P.W."/>
            <person name="Fauchery L."/>
            <person name="Girlanda M."/>
            <person name="Hayes R.D."/>
            <person name="Keri Z."/>
            <person name="LaButti K."/>
            <person name="Lipzen A."/>
            <person name="Lombard V."/>
            <person name="Magnuson J."/>
            <person name="Maillard F."/>
            <person name="Murat C."/>
            <person name="Nolan M."/>
            <person name="Ohm R.A."/>
            <person name="Pangilinan J."/>
            <person name="Pereira M.F."/>
            <person name="Perotto S."/>
            <person name="Peter M."/>
            <person name="Pfister S."/>
            <person name="Riley R."/>
            <person name="Sitrit Y."/>
            <person name="Stielow J.B."/>
            <person name="Szollosi G."/>
            <person name="Zifcakova L."/>
            <person name="Stursova M."/>
            <person name="Spatafora J.W."/>
            <person name="Tedersoo L."/>
            <person name="Vaario L.M."/>
            <person name="Yamada A."/>
            <person name="Yan M."/>
            <person name="Wang P."/>
            <person name="Xu J."/>
            <person name="Bruns T."/>
            <person name="Baldrian P."/>
            <person name="Vilgalys R."/>
            <person name="Dunand C."/>
            <person name="Henrissat B."/>
            <person name="Grigoriev I.V."/>
            <person name="Hibbett D."/>
            <person name="Nagy L.G."/>
            <person name="Martin F.M."/>
        </authorList>
    </citation>
    <scope>NUCLEOTIDE SEQUENCE</scope>
    <source>
        <strain evidence="2">Prilba</strain>
    </source>
</reference>
<feature type="compositionally biased region" description="Polar residues" evidence="1">
    <location>
        <begin position="62"/>
        <end position="76"/>
    </location>
</feature>
<feature type="region of interest" description="Disordered" evidence="1">
    <location>
        <begin position="1"/>
        <end position="179"/>
    </location>
</feature>
<feature type="compositionally biased region" description="Pro residues" evidence="1">
    <location>
        <begin position="155"/>
        <end position="177"/>
    </location>
</feature>
<feature type="region of interest" description="Disordered" evidence="1">
    <location>
        <begin position="195"/>
        <end position="224"/>
    </location>
</feature>
<accession>A0A9P5TC19</accession>
<dbReference type="Proteomes" id="UP000759537">
    <property type="component" value="Unassembled WGS sequence"/>
</dbReference>
<dbReference type="EMBL" id="WHVB01000003">
    <property type="protein sequence ID" value="KAF8484575.1"/>
    <property type="molecule type" value="Genomic_DNA"/>
</dbReference>